<protein>
    <recommendedName>
        <fullName evidence="7">LamG-like jellyroll fold domain-containing protein</fullName>
    </recommendedName>
</protein>
<evidence type="ECO:0000256" key="3">
    <source>
        <dbReference type="ARBA" id="ARBA00022729"/>
    </source>
</evidence>
<sequence length="1501" mass="157509">MKGPIKTSHGIAIIGTCFLITLLFINWAGRQIDSYVLSAPISPSSQIAAISGAGSGLVLHYSFDEGSGSLITDLSGSGNDTTLSGTTAWVTGKVGSSALDLGSVDNLVDSGSEVIGTNPFTICMWVYPHALSANNSYFAYNSGHTFGGGILLYVITNNRIKLSTINGTITSNNNAVSLVTWTHICTTRDPSNNGNLYANGQLTGTPNVDLGTPTIGSENLIFGNRAGGGRSFKGYLDDVRVYNRALSASEIGELYALGGGTPPPSDTTPPSISNGSPSGSLSSGTAQTTLSVTTNEGATCKYSTSANTAYSSIANTFSTTGNTSHSTTVTGLTDGSSYTYYVRCQDSVGNQNTSDYSVSFSVSSAGGGDDGGGETPVSPPDNPSPGGPVTYYVDQNHPSSNDNNTGTESLPFKTIQAAANIVDPGDTVLIKAGTYQDQLSYCVGAQCRLVFITRSGTAGNPITFKAYGDDSVILTGFGFEDRDLDEDGYADGPTYSNKRERMIMIKANYIRIENLEITNSSGSGIIIDGSFNVVKNVHVHNLWGDGIAIGDTGENRVEGNVVDTVEIHNSRHNGGVSFYLPLQSTEIITNNLVTNSIAYMNGRHPDGTKVLPLTYDPAGGGNSDGFGASKNCADTATFTDVPYDNMCPKNVFRGNVTWLNADDGFDMSMADSLVEGNISFGNGPAGRKGFKVLRQVTDLRFVGNIAYANLGVGFEPRVTSGGVFLNNLAISNDAQGFSGISGVGRNNMSYGNSSNDLPNSTCDNCSNNWIGNGSGTFSGNPSLANLTPFQDGEGNITVTFPPNLTIAEKVAWIKEQFRVAFTPQSTSAAINAGVSVSYIDPISGETLQRTFYGSSPDIGAYEYVSGSGPTPPTNSAPSVSAGPDRTLELPTNSLTLTGGASDDGLPQGSSLSVTWSKVSGTGNVTFSSANSLSTTATFSTTAGSTGSPQGTYVLRLTATDGTLTSTDEVTITVTQDSTPPVRSGGTPGDTLPHTTTQTTLSLTTNEASTCRYGTSPNTAYASLPSTFTTTGNTSHSSIITSISSGSYTYYVKCSDSLNNANTTDYTISFSIAGAPQTPDADGDGIADGTDLCPNTPSSLSSQVNRYGCPRPLAAKFDQKPNFYELDLRSLPSLYLGISTYGKIDWNTPLVLLRDSVSGYKDRLDFDSTIDISYHKITLNSSSLPELSKPATLTFYDINYIQPKILKDGSICSSSVCTNTTYANRELTVTVPSFSTYEVKEGYVPSTSGGGGSGGGSSSGTPASQETVILPVQTPVCTPSVIQSSQPAYNFSRNLTVGSRGEDVRQLQIFLNNNGYTIASVGVGSPGQESDYFGNLTKSALIRYQNANRTQILTPVNLTQGTGFFGASTIQYINSLQSNQSNQSPTTDCIPATAIPSNSQFPTPSLPAVAFGEGWTRDLALGSRGEDVRNLQKFLNSQGFTVSNQGVGSKGNETDYYGPATHSALIRFQNYYRDDILTPVGLTQGTGYFGPSTRGKVKALLD</sequence>
<dbReference type="Pfam" id="PF13385">
    <property type="entry name" value="Laminin_G_3"/>
    <property type="match status" value="1"/>
</dbReference>
<dbReference type="Gene3D" id="2.160.20.10">
    <property type="entry name" value="Single-stranded right-handed beta-helix, Pectin lyase-like"/>
    <property type="match status" value="1"/>
</dbReference>
<dbReference type="Pfam" id="PF07602">
    <property type="entry name" value="DUF1565"/>
    <property type="match status" value="1"/>
</dbReference>
<comment type="caution">
    <text evidence="8">The sequence shown here is derived from an EMBL/GenBank/DDBJ whole genome shotgun (WGS) entry which is preliminary data.</text>
</comment>
<dbReference type="InterPro" id="IPR013783">
    <property type="entry name" value="Ig-like_fold"/>
</dbReference>
<keyword evidence="2" id="KW-0964">Secreted</keyword>
<dbReference type="InterPro" id="IPR012334">
    <property type="entry name" value="Pectin_lyas_fold"/>
</dbReference>
<evidence type="ECO:0000313" key="9">
    <source>
        <dbReference type="Proteomes" id="UP000177269"/>
    </source>
</evidence>
<dbReference type="InterPro" id="IPR011459">
    <property type="entry name" value="DUF1565"/>
</dbReference>
<evidence type="ECO:0000313" key="8">
    <source>
        <dbReference type="EMBL" id="OHA41612.1"/>
    </source>
</evidence>
<dbReference type="InterPro" id="IPR011050">
    <property type="entry name" value="Pectin_lyase_fold/virulence"/>
</dbReference>
<dbReference type="InterPro" id="IPR006558">
    <property type="entry name" value="LamG-like"/>
</dbReference>
<evidence type="ECO:0000259" key="7">
    <source>
        <dbReference type="SMART" id="SM00560"/>
    </source>
</evidence>
<feature type="compositionally biased region" description="Low complexity" evidence="5">
    <location>
        <begin position="268"/>
        <end position="285"/>
    </location>
</feature>
<dbReference type="Gene3D" id="2.60.120.200">
    <property type="match status" value="1"/>
</dbReference>
<gene>
    <name evidence="8" type="ORF">A3G52_00705</name>
</gene>
<organism evidence="8 9">
    <name type="scientific">Candidatus Taylorbacteria bacterium RIFCSPLOWO2_12_FULL_43_20</name>
    <dbReference type="NCBI Taxonomy" id="1802332"/>
    <lineage>
        <taxon>Bacteria</taxon>
        <taxon>Candidatus Tayloriibacteriota</taxon>
    </lineage>
</organism>
<dbReference type="SUPFAM" id="SSF51126">
    <property type="entry name" value="Pectin lyase-like"/>
    <property type="match status" value="1"/>
</dbReference>
<comment type="subcellular location">
    <subcellularLocation>
        <location evidence="1">Secreted</location>
    </subcellularLocation>
</comment>
<feature type="compositionally biased region" description="Gly residues" evidence="5">
    <location>
        <begin position="365"/>
        <end position="374"/>
    </location>
</feature>
<evidence type="ECO:0000256" key="2">
    <source>
        <dbReference type="ARBA" id="ARBA00022525"/>
    </source>
</evidence>
<evidence type="ECO:0000256" key="6">
    <source>
        <dbReference type="SAM" id="Phobius"/>
    </source>
</evidence>
<dbReference type="InterPro" id="IPR052052">
    <property type="entry name" value="Polysaccharide_Lyase_9"/>
</dbReference>
<accession>A0A1G2P1X3</accession>
<dbReference type="SMART" id="SM00560">
    <property type="entry name" value="LamGL"/>
    <property type="match status" value="1"/>
</dbReference>
<dbReference type="InterPro" id="IPR036366">
    <property type="entry name" value="PGBDSf"/>
</dbReference>
<dbReference type="InterPro" id="IPR006626">
    <property type="entry name" value="PbH1"/>
</dbReference>
<dbReference type="GO" id="GO:0016837">
    <property type="term" value="F:carbon-oxygen lyase activity, acting on polysaccharides"/>
    <property type="evidence" value="ECO:0007669"/>
    <property type="project" value="TreeGrafter"/>
</dbReference>
<dbReference type="PANTHER" id="PTHR40088">
    <property type="entry name" value="PECTATE LYASE (EUROFUNG)"/>
    <property type="match status" value="1"/>
</dbReference>
<dbReference type="Gene3D" id="1.10.101.10">
    <property type="entry name" value="PGBD-like superfamily/PGBD"/>
    <property type="match status" value="2"/>
</dbReference>
<feature type="transmembrane region" description="Helical" evidence="6">
    <location>
        <begin position="12"/>
        <end position="29"/>
    </location>
</feature>
<dbReference type="InterPro" id="IPR036365">
    <property type="entry name" value="PGBD-like_sf"/>
</dbReference>
<dbReference type="InterPro" id="IPR013320">
    <property type="entry name" value="ConA-like_dom_sf"/>
</dbReference>
<proteinExistence type="predicted"/>
<dbReference type="SMART" id="SM00710">
    <property type="entry name" value="PbH1"/>
    <property type="match status" value="5"/>
</dbReference>
<dbReference type="SUPFAM" id="SSF47090">
    <property type="entry name" value="PGBD-like"/>
    <property type="match status" value="2"/>
</dbReference>
<feature type="compositionally biased region" description="Pro residues" evidence="5">
    <location>
        <begin position="377"/>
        <end position="386"/>
    </location>
</feature>
<dbReference type="Proteomes" id="UP000177269">
    <property type="component" value="Unassembled WGS sequence"/>
</dbReference>
<feature type="compositionally biased region" description="Polar residues" evidence="5">
    <location>
        <begin position="889"/>
        <end position="898"/>
    </location>
</feature>
<keyword evidence="3" id="KW-0732">Signal</keyword>
<keyword evidence="6" id="KW-1133">Transmembrane helix</keyword>
<keyword evidence="4" id="KW-1015">Disulfide bond</keyword>
<feature type="compositionally biased region" description="Polar residues" evidence="5">
    <location>
        <begin position="396"/>
        <end position="408"/>
    </location>
</feature>
<evidence type="ECO:0000256" key="1">
    <source>
        <dbReference type="ARBA" id="ARBA00004613"/>
    </source>
</evidence>
<keyword evidence="6" id="KW-0472">Membrane</keyword>
<name>A0A1G2P1X3_9BACT</name>
<feature type="region of interest" description="Disordered" evidence="5">
    <location>
        <begin position="975"/>
        <end position="996"/>
    </location>
</feature>
<dbReference type="Pfam" id="PF01471">
    <property type="entry name" value="PG_binding_1"/>
    <property type="match status" value="2"/>
</dbReference>
<feature type="region of interest" description="Disordered" evidence="5">
    <location>
        <begin position="359"/>
        <end position="409"/>
    </location>
</feature>
<feature type="region of interest" description="Disordered" evidence="5">
    <location>
        <begin position="257"/>
        <end position="286"/>
    </location>
</feature>
<dbReference type="Gene3D" id="2.60.40.10">
    <property type="entry name" value="Immunoglobulins"/>
    <property type="match status" value="1"/>
</dbReference>
<dbReference type="PANTHER" id="PTHR40088:SF2">
    <property type="entry name" value="SECRETED SUGAR HYDROLASE"/>
    <property type="match status" value="1"/>
</dbReference>
<dbReference type="Pfam" id="PF22352">
    <property type="entry name" value="K319L-like_PKD"/>
    <property type="match status" value="1"/>
</dbReference>
<evidence type="ECO:0000256" key="4">
    <source>
        <dbReference type="ARBA" id="ARBA00023157"/>
    </source>
</evidence>
<dbReference type="InterPro" id="IPR002477">
    <property type="entry name" value="Peptidoglycan-bd-like"/>
</dbReference>
<feature type="region of interest" description="Disordered" evidence="5">
    <location>
        <begin position="863"/>
        <end position="909"/>
    </location>
</feature>
<reference evidence="8 9" key="1">
    <citation type="journal article" date="2016" name="Nat. Commun.">
        <title>Thousands of microbial genomes shed light on interconnected biogeochemical processes in an aquifer system.</title>
        <authorList>
            <person name="Anantharaman K."/>
            <person name="Brown C.T."/>
            <person name="Hug L.A."/>
            <person name="Sharon I."/>
            <person name="Castelle C.J."/>
            <person name="Probst A.J."/>
            <person name="Thomas B.C."/>
            <person name="Singh A."/>
            <person name="Wilkins M.J."/>
            <person name="Karaoz U."/>
            <person name="Brodie E.L."/>
            <person name="Williams K.H."/>
            <person name="Hubbard S.S."/>
            <person name="Banfield J.F."/>
        </authorList>
    </citation>
    <scope>NUCLEOTIDE SEQUENCE [LARGE SCALE GENOMIC DNA]</scope>
</reference>
<dbReference type="GO" id="GO:0005576">
    <property type="term" value="C:extracellular region"/>
    <property type="evidence" value="ECO:0007669"/>
    <property type="project" value="UniProtKB-SubCell"/>
</dbReference>
<feature type="domain" description="LamG-like jellyroll fold" evidence="7">
    <location>
        <begin position="118"/>
        <end position="249"/>
    </location>
</feature>
<dbReference type="EMBL" id="MHSK01000030">
    <property type="protein sequence ID" value="OHA41612.1"/>
    <property type="molecule type" value="Genomic_DNA"/>
</dbReference>
<dbReference type="SUPFAM" id="SSF49899">
    <property type="entry name" value="Concanavalin A-like lectins/glucanases"/>
    <property type="match status" value="1"/>
</dbReference>
<evidence type="ECO:0000256" key="5">
    <source>
        <dbReference type="SAM" id="MobiDB-lite"/>
    </source>
</evidence>
<keyword evidence="6" id="KW-0812">Transmembrane</keyword>